<dbReference type="Pfam" id="PF05050">
    <property type="entry name" value="Methyltransf_21"/>
    <property type="match status" value="1"/>
</dbReference>
<dbReference type="Proteomes" id="UP000185860">
    <property type="component" value="Unassembled WGS sequence"/>
</dbReference>
<proteinExistence type="predicted"/>
<dbReference type="Pfam" id="PF13414">
    <property type="entry name" value="TPR_11"/>
    <property type="match status" value="2"/>
</dbReference>
<reference evidence="4 5" key="1">
    <citation type="submission" date="2016-11" db="EMBL/GenBank/DDBJ databases">
        <title>Draft Genome Sequences of Nine Cyanobacterial Strains from Diverse Habitats.</title>
        <authorList>
            <person name="Zhu T."/>
            <person name="Hou S."/>
            <person name="Lu X."/>
            <person name="Hess W.R."/>
        </authorList>
    </citation>
    <scope>NUCLEOTIDE SEQUENCE [LARGE SCALE GENOMIC DNA]</scope>
    <source>
        <strain evidence="4 5">IAM M-71</strain>
    </source>
</reference>
<dbReference type="RefSeq" id="WP_073594958.1">
    <property type="nucleotide sequence ID" value="NZ_MRCE01000018.1"/>
</dbReference>
<dbReference type="InterPro" id="IPR011990">
    <property type="entry name" value="TPR-like_helical_dom_sf"/>
</dbReference>
<dbReference type="SUPFAM" id="SSF53756">
    <property type="entry name" value="UDP-Glycosyltransferase/glycogen phosphorylase"/>
    <property type="match status" value="1"/>
</dbReference>
<evidence type="ECO:0000256" key="1">
    <source>
        <dbReference type="PROSITE-ProRule" id="PRU00339"/>
    </source>
</evidence>
<dbReference type="AlphaFoldDB" id="A0A1U7IG50"/>
<evidence type="ECO:0000259" key="3">
    <source>
        <dbReference type="Pfam" id="PF05050"/>
    </source>
</evidence>
<dbReference type="InterPro" id="IPR052943">
    <property type="entry name" value="TMTC_O-mannosyl-trnsfr"/>
</dbReference>
<protein>
    <recommendedName>
        <fullName evidence="3">Methyltransferase FkbM domain-containing protein</fullName>
    </recommendedName>
</protein>
<feature type="repeat" description="TPR" evidence="1">
    <location>
        <begin position="125"/>
        <end position="158"/>
    </location>
</feature>
<dbReference type="InterPro" id="IPR029063">
    <property type="entry name" value="SAM-dependent_MTases_sf"/>
</dbReference>
<dbReference type="PANTHER" id="PTHR44809">
    <property type="match status" value="1"/>
</dbReference>
<feature type="repeat" description="TPR" evidence="1">
    <location>
        <begin position="23"/>
        <end position="56"/>
    </location>
</feature>
<dbReference type="Gene3D" id="1.25.40.10">
    <property type="entry name" value="Tetratricopeptide repeat domain"/>
    <property type="match status" value="4"/>
</dbReference>
<evidence type="ECO:0000313" key="5">
    <source>
        <dbReference type="Proteomes" id="UP000185860"/>
    </source>
</evidence>
<sequence length="846" mass="95358">MGNNFAEAIAFYQKSIELNPQDWEAYKNLANLWAINGNLEQAITYYQKVIYLNPNLAEVHNNLGNCFLAKNQLEDAIASYQKAVFLNPKYPEAYYNLGNACKAKGDLVAAKIHYEKTISIKPNFPEVHNNLGLVLQEEGYLAAAITCYQEAIKLNPEYAEAHNNLGNAFEEEKNLEKAIACYEKSLALNSNYIDAYNNLGNVLLTQGKAEEAIACYQKALELNPNYVQAHYNYANALKYLDRLDDAIAKLQYTLTLDPNFAEAHKNLGISLLIKGEFARGFAEYEWRWHTKEYRKIASFQPVWHGGDLQGKKILLLCEQGYGDNIHFIRYASLIAQQGAHITLACYEELYRLFSTVPGIEQIVTSGTTVEYDYCAPTMSLPYLMGTTAETIPTNIPYLFPPKTTTIILESPPETYLKIGIVWAGNPGNTNDRNRSCNLLNFLPLLDIPGITFYSLQKGAKAQDLTALNLTQQIQNIGEKINDFADTAAVINQLDLVICVDTSVAHLAGAMGKPVWVLLSKVADWRWMLEGENNTWYPTLRLFRQTQLGDWHHVFQKVALELEKLVEELQNKTMENHLIEQNLLLLNGFNKLKKCRHGLLLYNINDIEVGKSLEAYGEYKEGEIELLQKIIKPKDLVVDIGANIGVNTVSFAQAVGNQGTVLAFEPQRVIFQNLCANLALNSITNTYCYNVAVSDTFSAIKLPVLDYSKPDDFSKLDIGEDEEGELAQTITLDSLNLPHCRLIKIDVAGMELAVLQGAINTIKTLQPILYINYQPKNDKSLINFLVECGYQLYWHKIPIYQENNYLQNPENLFGKAESNSIFCVPPNFNLKLDNLKPVNVNKSENVK</sequence>
<feature type="domain" description="Methyltransferase FkbM" evidence="3">
    <location>
        <begin position="638"/>
        <end position="791"/>
    </location>
</feature>
<dbReference type="SMART" id="SM00028">
    <property type="entry name" value="TPR"/>
    <property type="match status" value="7"/>
</dbReference>
<dbReference type="InterPro" id="IPR019734">
    <property type="entry name" value="TPR_rpt"/>
</dbReference>
<dbReference type="Pfam" id="PF00515">
    <property type="entry name" value="TPR_1"/>
    <property type="match status" value="2"/>
</dbReference>
<gene>
    <name evidence="4" type="ORF">NIES2119_18360</name>
</gene>
<dbReference type="GO" id="GO:0016757">
    <property type="term" value="F:glycosyltransferase activity"/>
    <property type="evidence" value="ECO:0007669"/>
    <property type="project" value="InterPro"/>
</dbReference>
<dbReference type="PROSITE" id="PS50005">
    <property type="entry name" value="TPR"/>
    <property type="match status" value="6"/>
</dbReference>
<dbReference type="Pfam" id="PF13181">
    <property type="entry name" value="TPR_8"/>
    <property type="match status" value="1"/>
</dbReference>
<comment type="caution">
    <text evidence="4">The sequence shown here is derived from an EMBL/GenBank/DDBJ whole genome shotgun (WGS) entry which is preliminary data.</text>
</comment>
<feature type="repeat" description="TPR" evidence="1">
    <location>
        <begin position="57"/>
        <end position="90"/>
    </location>
</feature>
<dbReference type="InterPro" id="IPR006597">
    <property type="entry name" value="Sel1-like"/>
</dbReference>
<dbReference type="InterPro" id="IPR006342">
    <property type="entry name" value="FkbM_mtfrase"/>
</dbReference>
<dbReference type="PROSITE" id="PS50293">
    <property type="entry name" value="TPR_REGION"/>
    <property type="match status" value="4"/>
</dbReference>
<feature type="repeat" description="TPR" evidence="1">
    <location>
        <begin position="193"/>
        <end position="226"/>
    </location>
</feature>
<dbReference type="SUPFAM" id="SSF53335">
    <property type="entry name" value="S-adenosyl-L-methionine-dependent methyltransferases"/>
    <property type="match status" value="1"/>
</dbReference>
<organism evidence="4 5">
    <name type="scientific">[Phormidium ambiguum] IAM M-71</name>
    <dbReference type="NCBI Taxonomy" id="454136"/>
    <lineage>
        <taxon>Bacteria</taxon>
        <taxon>Bacillati</taxon>
        <taxon>Cyanobacteriota</taxon>
        <taxon>Cyanophyceae</taxon>
        <taxon>Oscillatoriophycideae</taxon>
        <taxon>Aerosakkonematales</taxon>
        <taxon>Aerosakkonemataceae</taxon>
        <taxon>Floridanema</taxon>
    </lineage>
</organism>
<dbReference type="PANTHER" id="PTHR44809:SF1">
    <property type="entry name" value="PROTEIN O-MANNOSYL-TRANSFERASE TMTC1"/>
    <property type="match status" value="1"/>
</dbReference>
<dbReference type="OrthoDB" id="485389at2"/>
<dbReference type="Gene3D" id="3.40.50.150">
    <property type="entry name" value="Vaccinia Virus protein VP39"/>
    <property type="match status" value="1"/>
</dbReference>
<dbReference type="InterPro" id="IPR002201">
    <property type="entry name" value="Glyco_trans_9"/>
</dbReference>
<dbReference type="STRING" id="454136.NIES2119_18360"/>
<evidence type="ECO:0000256" key="2">
    <source>
        <dbReference type="SAM" id="Coils"/>
    </source>
</evidence>
<dbReference type="SUPFAM" id="SSF48452">
    <property type="entry name" value="TPR-like"/>
    <property type="match status" value="1"/>
</dbReference>
<dbReference type="NCBIfam" id="TIGR01444">
    <property type="entry name" value="fkbM_fam"/>
    <property type="match status" value="1"/>
</dbReference>
<feature type="repeat" description="TPR" evidence="1">
    <location>
        <begin position="159"/>
        <end position="192"/>
    </location>
</feature>
<dbReference type="Pfam" id="PF01075">
    <property type="entry name" value="Glyco_transf_9"/>
    <property type="match status" value="1"/>
</dbReference>
<dbReference type="Gene3D" id="3.40.50.2000">
    <property type="entry name" value="Glycogen Phosphorylase B"/>
    <property type="match status" value="1"/>
</dbReference>
<feature type="coiled-coil region" evidence="2">
    <location>
        <begin position="554"/>
        <end position="581"/>
    </location>
</feature>
<feature type="repeat" description="TPR" evidence="1">
    <location>
        <begin position="91"/>
        <end position="124"/>
    </location>
</feature>
<evidence type="ECO:0000313" key="4">
    <source>
        <dbReference type="EMBL" id="OKH35963.1"/>
    </source>
</evidence>
<dbReference type="SMART" id="SM00671">
    <property type="entry name" value="SEL1"/>
    <property type="match status" value="5"/>
</dbReference>
<dbReference type="Pfam" id="PF13432">
    <property type="entry name" value="TPR_16"/>
    <property type="match status" value="1"/>
</dbReference>
<dbReference type="EMBL" id="MRCE01000018">
    <property type="protein sequence ID" value="OKH35963.1"/>
    <property type="molecule type" value="Genomic_DNA"/>
</dbReference>
<keyword evidence="2" id="KW-0175">Coiled coil</keyword>
<keyword evidence="1" id="KW-0802">TPR repeat</keyword>
<name>A0A1U7IG50_9CYAN</name>
<accession>A0A1U7IG50</accession>